<comment type="caution">
    <text evidence="1">The sequence shown here is derived from an EMBL/GenBank/DDBJ whole genome shotgun (WGS) entry which is preliminary data.</text>
</comment>
<dbReference type="GeneID" id="6345943"/>
<protein>
    <submittedName>
        <fullName evidence="1">Uncharacterized protein</fullName>
    </submittedName>
</protein>
<dbReference type="PANTHER" id="PTHR35043:SF7">
    <property type="entry name" value="TRANSCRIPTION FACTOR DOMAIN-CONTAINING PROTEIN"/>
    <property type="match status" value="1"/>
</dbReference>
<dbReference type="RefSeq" id="XP_065960379.1">
    <property type="nucleotide sequence ID" value="XM_066109457.1"/>
</dbReference>
<dbReference type="AlphaFoldDB" id="A0A834RPS4"/>
<dbReference type="EMBL" id="NQIK02000008">
    <property type="protein sequence ID" value="KAF7567420.1"/>
    <property type="molecule type" value="Genomic_DNA"/>
</dbReference>
<evidence type="ECO:0000313" key="1">
    <source>
        <dbReference type="EMBL" id="KAF7567420.1"/>
    </source>
</evidence>
<dbReference type="KEGG" id="ptrr:6345943"/>
<sequence length="152" mass="17012">MLRLLGLEPSSSTMLSGTTTVNFVFAFVSSVFVMGTGTVNTTDTIGFVEEDNQRDTISLLISCFATLGLCVYSAVHLNVPRKAEGSYRTLLREFQWCVLGLFAPELILYTAWRQLASARQLRYEIEQVSREESVGTGWNEKLNPAILLQEQH</sequence>
<proteinExistence type="predicted"/>
<evidence type="ECO:0000313" key="2">
    <source>
        <dbReference type="Proteomes" id="UP000245464"/>
    </source>
</evidence>
<name>A0A834RPS4_9PLEO</name>
<reference evidence="1" key="1">
    <citation type="journal article" date="2018" name="BMC Genomics">
        <title>Comparative genomics of the wheat fungal pathogen Pyrenophora tritici-repentis reveals chromosomal variations and genome plasticity.</title>
        <authorList>
            <person name="Moolhuijzen P."/>
            <person name="See P.T."/>
            <person name="Hane J.K."/>
            <person name="Shi G."/>
            <person name="Liu Z."/>
            <person name="Oliver R.P."/>
            <person name="Moffat C.S."/>
        </authorList>
    </citation>
    <scope>NUCLEOTIDE SEQUENCE [LARGE SCALE GENOMIC DNA]</scope>
    <source>
        <strain evidence="1">M4</strain>
    </source>
</reference>
<dbReference type="PANTHER" id="PTHR35043">
    <property type="entry name" value="TRANSCRIPTION FACTOR DOMAIN-CONTAINING PROTEIN"/>
    <property type="match status" value="1"/>
</dbReference>
<dbReference type="Proteomes" id="UP000245464">
    <property type="component" value="Chromosome 8"/>
</dbReference>
<organism evidence="1 2">
    <name type="scientific">Pyrenophora tritici-repentis</name>
    <dbReference type="NCBI Taxonomy" id="45151"/>
    <lineage>
        <taxon>Eukaryota</taxon>
        <taxon>Fungi</taxon>
        <taxon>Dikarya</taxon>
        <taxon>Ascomycota</taxon>
        <taxon>Pezizomycotina</taxon>
        <taxon>Dothideomycetes</taxon>
        <taxon>Pleosporomycetidae</taxon>
        <taxon>Pleosporales</taxon>
        <taxon>Pleosporineae</taxon>
        <taxon>Pleosporaceae</taxon>
        <taxon>Pyrenophora</taxon>
    </lineage>
</organism>
<gene>
    <name evidence="1" type="ORF">PtrM4_140110</name>
</gene>
<accession>A0A834RPS4</accession>